<gene>
    <name evidence="1" type="ORF">BDN72DRAFT_542005</name>
</gene>
<organism evidence="1 2">
    <name type="scientific">Pluteus cervinus</name>
    <dbReference type="NCBI Taxonomy" id="181527"/>
    <lineage>
        <taxon>Eukaryota</taxon>
        <taxon>Fungi</taxon>
        <taxon>Dikarya</taxon>
        <taxon>Basidiomycota</taxon>
        <taxon>Agaricomycotina</taxon>
        <taxon>Agaricomycetes</taxon>
        <taxon>Agaricomycetidae</taxon>
        <taxon>Agaricales</taxon>
        <taxon>Pluteineae</taxon>
        <taxon>Pluteaceae</taxon>
        <taxon>Pluteus</taxon>
    </lineage>
</organism>
<dbReference type="EMBL" id="ML208816">
    <property type="protein sequence ID" value="TFK60189.1"/>
    <property type="molecule type" value="Genomic_DNA"/>
</dbReference>
<keyword evidence="2" id="KW-1185">Reference proteome</keyword>
<evidence type="ECO:0000313" key="1">
    <source>
        <dbReference type="EMBL" id="TFK60189.1"/>
    </source>
</evidence>
<proteinExistence type="predicted"/>
<reference evidence="1 2" key="1">
    <citation type="journal article" date="2019" name="Nat. Ecol. Evol.">
        <title>Megaphylogeny resolves global patterns of mushroom evolution.</title>
        <authorList>
            <person name="Varga T."/>
            <person name="Krizsan K."/>
            <person name="Foldi C."/>
            <person name="Dima B."/>
            <person name="Sanchez-Garcia M."/>
            <person name="Sanchez-Ramirez S."/>
            <person name="Szollosi G.J."/>
            <person name="Szarkandi J.G."/>
            <person name="Papp V."/>
            <person name="Albert L."/>
            <person name="Andreopoulos W."/>
            <person name="Angelini C."/>
            <person name="Antonin V."/>
            <person name="Barry K.W."/>
            <person name="Bougher N.L."/>
            <person name="Buchanan P."/>
            <person name="Buyck B."/>
            <person name="Bense V."/>
            <person name="Catcheside P."/>
            <person name="Chovatia M."/>
            <person name="Cooper J."/>
            <person name="Damon W."/>
            <person name="Desjardin D."/>
            <person name="Finy P."/>
            <person name="Geml J."/>
            <person name="Haridas S."/>
            <person name="Hughes K."/>
            <person name="Justo A."/>
            <person name="Karasinski D."/>
            <person name="Kautmanova I."/>
            <person name="Kiss B."/>
            <person name="Kocsube S."/>
            <person name="Kotiranta H."/>
            <person name="LaButti K.M."/>
            <person name="Lechner B.E."/>
            <person name="Liimatainen K."/>
            <person name="Lipzen A."/>
            <person name="Lukacs Z."/>
            <person name="Mihaltcheva S."/>
            <person name="Morgado L.N."/>
            <person name="Niskanen T."/>
            <person name="Noordeloos M.E."/>
            <person name="Ohm R.A."/>
            <person name="Ortiz-Santana B."/>
            <person name="Ovrebo C."/>
            <person name="Racz N."/>
            <person name="Riley R."/>
            <person name="Savchenko A."/>
            <person name="Shiryaev A."/>
            <person name="Soop K."/>
            <person name="Spirin V."/>
            <person name="Szebenyi C."/>
            <person name="Tomsovsky M."/>
            <person name="Tulloss R.E."/>
            <person name="Uehling J."/>
            <person name="Grigoriev I.V."/>
            <person name="Vagvolgyi C."/>
            <person name="Papp T."/>
            <person name="Martin F.M."/>
            <person name="Miettinen O."/>
            <person name="Hibbett D.S."/>
            <person name="Nagy L.G."/>
        </authorList>
    </citation>
    <scope>NUCLEOTIDE SEQUENCE [LARGE SCALE GENOMIC DNA]</scope>
    <source>
        <strain evidence="1 2">NL-1719</strain>
    </source>
</reference>
<name>A0ACD3A3G5_9AGAR</name>
<accession>A0ACD3A3G5</accession>
<dbReference type="Proteomes" id="UP000308600">
    <property type="component" value="Unassembled WGS sequence"/>
</dbReference>
<protein>
    <submittedName>
        <fullName evidence="1">Uncharacterized protein</fullName>
    </submittedName>
</protein>
<sequence length="192" mass="21858">MRAKISFVRADSALKYETSKPRCRVLRQRVQPLRRHSHEPISRSWSAADLYPSNIYVLSALSPDTTKPLRATLVSGVAFGRWGRLCSIDEFPTGVRNTMKDTGQTKCYHRREGRCWVRPYQVPWNEQRKVRVLDVATSLVGVEGMAICAVSLDRRNREQLDTHTANCRPHIGGGSRNDFLTVRPGLAHVEWS</sequence>
<evidence type="ECO:0000313" key="2">
    <source>
        <dbReference type="Proteomes" id="UP000308600"/>
    </source>
</evidence>